<protein>
    <submittedName>
        <fullName evidence="2">Uncharacterized protein</fullName>
    </submittedName>
</protein>
<name>A0A0B7AAQ0_9EUPU</name>
<dbReference type="EMBL" id="HACG01030155">
    <property type="protein sequence ID" value="CEK77020.1"/>
    <property type="molecule type" value="Transcribed_RNA"/>
</dbReference>
<dbReference type="AlphaFoldDB" id="A0A0B7AAQ0"/>
<reference evidence="2" key="1">
    <citation type="submission" date="2014-12" db="EMBL/GenBank/DDBJ databases">
        <title>Insight into the proteome of Arion vulgaris.</title>
        <authorList>
            <person name="Aradska J."/>
            <person name="Bulat T."/>
            <person name="Smidak R."/>
            <person name="Sarate P."/>
            <person name="Gangsoo J."/>
            <person name="Sialana F."/>
            <person name="Bilban M."/>
            <person name="Lubec G."/>
        </authorList>
    </citation>
    <scope>NUCLEOTIDE SEQUENCE</scope>
    <source>
        <tissue evidence="2">Skin</tissue>
    </source>
</reference>
<proteinExistence type="predicted"/>
<accession>A0A0B7AAQ0</accession>
<feature type="region of interest" description="Disordered" evidence="1">
    <location>
        <begin position="30"/>
        <end position="84"/>
    </location>
</feature>
<feature type="compositionally biased region" description="Polar residues" evidence="1">
    <location>
        <begin position="74"/>
        <end position="84"/>
    </location>
</feature>
<gene>
    <name evidence="2" type="primary">ORF102640</name>
</gene>
<sequence>MNHTPSYQDSAYAVHQRYEDTSLVIFHQLQKSKKGGAKGSSSGLPSAQFTPRLGGGVVVRSDKAISSPVRSADHSTPQSKSKKK</sequence>
<evidence type="ECO:0000256" key="1">
    <source>
        <dbReference type="SAM" id="MobiDB-lite"/>
    </source>
</evidence>
<organism evidence="2">
    <name type="scientific">Arion vulgaris</name>
    <dbReference type="NCBI Taxonomy" id="1028688"/>
    <lineage>
        <taxon>Eukaryota</taxon>
        <taxon>Metazoa</taxon>
        <taxon>Spiralia</taxon>
        <taxon>Lophotrochozoa</taxon>
        <taxon>Mollusca</taxon>
        <taxon>Gastropoda</taxon>
        <taxon>Heterobranchia</taxon>
        <taxon>Euthyneura</taxon>
        <taxon>Panpulmonata</taxon>
        <taxon>Eupulmonata</taxon>
        <taxon>Stylommatophora</taxon>
        <taxon>Helicina</taxon>
        <taxon>Arionoidea</taxon>
        <taxon>Arionidae</taxon>
        <taxon>Arion</taxon>
    </lineage>
</organism>
<evidence type="ECO:0000313" key="2">
    <source>
        <dbReference type="EMBL" id="CEK77020.1"/>
    </source>
</evidence>